<keyword evidence="4 7" id="KW-0812">Transmembrane</keyword>
<comment type="similarity">
    <text evidence="7">Belongs to the TonB-dependent receptor family.</text>
</comment>
<dbReference type="Gene3D" id="2.40.170.20">
    <property type="entry name" value="TonB-dependent receptor, beta-barrel domain"/>
    <property type="match status" value="1"/>
</dbReference>
<dbReference type="InterPro" id="IPR023997">
    <property type="entry name" value="TonB-dep_OMP_SusC/RagA_CS"/>
</dbReference>
<accession>A0ABS9KX53</accession>
<dbReference type="PROSITE" id="PS52016">
    <property type="entry name" value="TONB_DEPENDENT_REC_3"/>
    <property type="match status" value="1"/>
</dbReference>
<comment type="subcellular location">
    <subcellularLocation>
        <location evidence="1 7">Cell outer membrane</location>
        <topology evidence="1 7">Multi-pass membrane protein</topology>
    </subcellularLocation>
</comment>
<keyword evidence="5 7" id="KW-0472">Membrane</keyword>
<dbReference type="InterPro" id="IPR039426">
    <property type="entry name" value="TonB-dep_rcpt-like"/>
</dbReference>
<evidence type="ECO:0000256" key="1">
    <source>
        <dbReference type="ARBA" id="ARBA00004571"/>
    </source>
</evidence>
<feature type="chain" id="PRO_5046427338" evidence="8">
    <location>
        <begin position="32"/>
        <end position="1034"/>
    </location>
</feature>
<dbReference type="SUPFAM" id="SSF56935">
    <property type="entry name" value="Porins"/>
    <property type="match status" value="1"/>
</dbReference>
<dbReference type="InterPro" id="IPR036942">
    <property type="entry name" value="Beta-barrel_TonB_sf"/>
</dbReference>
<keyword evidence="11" id="KW-1185">Reference proteome</keyword>
<keyword evidence="3 7" id="KW-1134">Transmembrane beta strand</keyword>
<dbReference type="Gene3D" id="2.60.40.1120">
    <property type="entry name" value="Carboxypeptidase-like, regulatory domain"/>
    <property type="match status" value="1"/>
</dbReference>
<dbReference type="InterPro" id="IPR008969">
    <property type="entry name" value="CarboxyPept-like_regulatory"/>
</dbReference>
<evidence type="ECO:0000313" key="11">
    <source>
        <dbReference type="Proteomes" id="UP001165367"/>
    </source>
</evidence>
<dbReference type="InterPro" id="IPR012910">
    <property type="entry name" value="Plug_dom"/>
</dbReference>
<comment type="caution">
    <text evidence="10">The sequence shown here is derived from an EMBL/GenBank/DDBJ whole genome shotgun (WGS) entry which is preliminary data.</text>
</comment>
<evidence type="ECO:0000313" key="10">
    <source>
        <dbReference type="EMBL" id="MCG2616949.1"/>
    </source>
</evidence>
<dbReference type="RefSeq" id="WP_237875486.1">
    <property type="nucleotide sequence ID" value="NZ_JAKLTR010000016.1"/>
</dbReference>
<organism evidence="10 11">
    <name type="scientific">Terrimonas ginsenosidimutans</name>
    <dbReference type="NCBI Taxonomy" id="2908004"/>
    <lineage>
        <taxon>Bacteria</taxon>
        <taxon>Pseudomonadati</taxon>
        <taxon>Bacteroidota</taxon>
        <taxon>Chitinophagia</taxon>
        <taxon>Chitinophagales</taxon>
        <taxon>Chitinophagaceae</taxon>
        <taxon>Terrimonas</taxon>
    </lineage>
</organism>
<sequence>MTRLPIARLSQRLRWPLFLMACMISSVLTFAQSQRTGKVTDEAGKPIPGVSVTIKDNAGGTTTNEAGEFSINAAAGQVLQFSSVSFESKDVLVGSGAQIAVSLAAKSGTLSDVVVVGYGTQKRVNLTGAVGTVDKKKIEDRPVANAMAALQGVAPGVTVTRNNGTPGGEGYNLQIRGFSSVNGSPPLVLVDGAPGSLISVNPNDIENISILKDAAAASIYGARAAGGVVLVTTKRGTSGKVTVNYNGKYASMRPSNVPGRLHSWQEAEMANESRINAGQAAGYTAEQIEWMKNPDINFVPNPSGSDYLYFYDLDQTDLILRDQSPMWDHNVSMRGGGARDNFFFSTGYYKQQGVFTLGPDKTERINARFNYSLAISKILSLDARLAFRQSNTLSPSVGNARIFSNLYTTRTLYPTFFPGTTDRYINDNSGNFAYSLLKEGGTGAVKENEGNAQIALKAKDIVKGLTLSATYSPRLGVRTTTSAIRTIPRYNLTGIGSYMNNPNSYTKTEYKITSDNIQLIGDYVWKLGSDHDFHVMGGYAYEDERIDQTSGRAANLATNDFFTLNTGDPLQYQASETIDTWGLESYFGRFNYAFRNKYLFEANYRHDGSSKLAPVNRWKNFPSVSVGWRMAQEEWFRNALPFFNEFKLRGSWGKLGNSDGFQGDNYAYIALLTAGQPYPFNGVRNRSYYQGRLASPDKVWETITTSDVGIDIAALNNRLNISADYFVKRNDDMLAPIQISSSIGIATGTYNVADMKTTGWEFSIGWRDRIGKDFSYYVNANIGDSKNKVISYNGQTAIIPGINGIIEGMPLNTVYGYQAAGYYRDAADVAANPTFSSAVGAGDIKYIDVNKDGKINAGLGRLSDHGDLVNLGNSTPRYSYGFDFGFSYKGFDFSAMFQGVGERKLFVDPTTLYPYTSSWIVPMDYNLDYWKPDNQNARFPRMFIGGAQNTLRSSHWVMNGAYLRLKNVQLGYNLPQQWIRKAGLTNAKIYFAGQDLWEVSQMWLKTAFDPETPDNAAWQYPFFRTISFGVNLTF</sequence>
<dbReference type="NCBIfam" id="TIGR04057">
    <property type="entry name" value="SusC_RagA_signa"/>
    <property type="match status" value="1"/>
</dbReference>
<dbReference type="InterPro" id="IPR037066">
    <property type="entry name" value="Plug_dom_sf"/>
</dbReference>
<gene>
    <name evidence="10" type="ORF">LZZ85_21810</name>
</gene>
<feature type="signal peptide" evidence="8">
    <location>
        <begin position="1"/>
        <end position="31"/>
    </location>
</feature>
<dbReference type="Pfam" id="PF13715">
    <property type="entry name" value="CarbopepD_reg_2"/>
    <property type="match status" value="1"/>
</dbReference>
<feature type="domain" description="TonB-dependent receptor plug" evidence="9">
    <location>
        <begin position="125"/>
        <end position="228"/>
    </location>
</feature>
<dbReference type="Proteomes" id="UP001165367">
    <property type="component" value="Unassembled WGS sequence"/>
</dbReference>
<dbReference type="Gene3D" id="2.170.130.10">
    <property type="entry name" value="TonB-dependent receptor, plug domain"/>
    <property type="match status" value="1"/>
</dbReference>
<dbReference type="SUPFAM" id="SSF49464">
    <property type="entry name" value="Carboxypeptidase regulatory domain-like"/>
    <property type="match status" value="1"/>
</dbReference>
<name>A0ABS9KX53_9BACT</name>
<dbReference type="EMBL" id="JAKLTR010000016">
    <property type="protein sequence ID" value="MCG2616949.1"/>
    <property type="molecule type" value="Genomic_DNA"/>
</dbReference>
<proteinExistence type="inferred from homology"/>
<evidence type="ECO:0000256" key="3">
    <source>
        <dbReference type="ARBA" id="ARBA00022452"/>
    </source>
</evidence>
<evidence type="ECO:0000256" key="2">
    <source>
        <dbReference type="ARBA" id="ARBA00022448"/>
    </source>
</evidence>
<dbReference type="Pfam" id="PF07715">
    <property type="entry name" value="Plug"/>
    <property type="match status" value="1"/>
</dbReference>
<protein>
    <submittedName>
        <fullName evidence="10">TonB-dependent receptor</fullName>
    </submittedName>
</protein>
<evidence type="ECO:0000256" key="6">
    <source>
        <dbReference type="ARBA" id="ARBA00023237"/>
    </source>
</evidence>
<evidence type="ECO:0000256" key="5">
    <source>
        <dbReference type="ARBA" id="ARBA00023136"/>
    </source>
</evidence>
<evidence type="ECO:0000256" key="7">
    <source>
        <dbReference type="PROSITE-ProRule" id="PRU01360"/>
    </source>
</evidence>
<dbReference type="NCBIfam" id="TIGR04056">
    <property type="entry name" value="OMP_RagA_SusC"/>
    <property type="match status" value="1"/>
</dbReference>
<dbReference type="InterPro" id="IPR023996">
    <property type="entry name" value="TonB-dep_OMP_SusC/RagA"/>
</dbReference>
<evidence type="ECO:0000259" key="9">
    <source>
        <dbReference type="Pfam" id="PF07715"/>
    </source>
</evidence>
<keyword evidence="2 7" id="KW-0813">Transport</keyword>
<reference evidence="10" key="1">
    <citation type="submission" date="2022-01" db="EMBL/GenBank/DDBJ databases">
        <authorList>
            <person name="Jo J.-H."/>
            <person name="Im W.-T."/>
        </authorList>
    </citation>
    <scope>NUCLEOTIDE SEQUENCE</scope>
    <source>
        <strain evidence="10">NA20</strain>
    </source>
</reference>
<keyword evidence="8" id="KW-0732">Signal</keyword>
<evidence type="ECO:0000256" key="4">
    <source>
        <dbReference type="ARBA" id="ARBA00022692"/>
    </source>
</evidence>
<keyword evidence="10" id="KW-0675">Receptor</keyword>
<keyword evidence="6 7" id="KW-0998">Cell outer membrane</keyword>
<evidence type="ECO:0000256" key="8">
    <source>
        <dbReference type="SAM" id="SignalP"/>
    </source>
</evidence>